<feature type="compositionally biased region" description="Pro residues" evidence="5">
    <location>
        <begin position="1"/>
        <end position="11"/>
    </location>
</feature>
<dbReference type="InterPro" id="IPR003593">
    <property type="entry name" value="AAA+_ATPase"/>
</dbReference>
<dbReference type="InterPro" id="IPR003439">
    <property type="entry name" value="ABC_transporter-like_ATP-bd"/>
</dbReference>
<dbReference type="Pfam" id="PF00005">
    <property type="entry name" value="ABC_tran"/>
    <property type="match status" value="1"/>
</dbReference>
<evidence type="ECO:0000256" key="1">
    <source>
        <dbReference type="ARBA" id="ARBA00005417"/>
    </source>
</evidence>
<evidence type="ECO:0000256" key="3">
    <source>
        <dbReference type="ARBA" id="ARBA00022741"/>
    </source>
</evidence>
<dbReference type="SMART" id="SM00382">
    <property type="entry name" value="AAA"/>
    <property type="match status" value="1"/>
</dbReference>
<dbReference type="RefSeq" id="WP_235053725.1">
    <property type="nucleotide sequence ID" value="NZ_JAKFHA010000011.1"/>
</dbReference>
<organism evidence="7 8">
    <name type="scientific">Yinghuangia soli</name>
    <dbReference type="NCBI Taxonomy" id="2908204"/>
    <lineage>
        <taxon>Bacteria</taxon>
        <taxon>Bacillati</taxon>
        <taxon>Actinomycetota</taxon>
        <taxon>Actinomycetes</taxon>
        <taxon>Kitasatosporales</taxon>
        <taxon>Streptomycetaceae</taxon>
        <taxon>Yinghuangia</taxon>
    </lineage>
</organism>
<keyword evidence="8" id="KW-1185">Reference proteome</keyword>
<dbReference type="AlphaFoldDB" id="A0AA41Q173"/>
<dbReference type="GO" id="GO:0005524">
    <property type="term" value="F:ATP binding"/>
    <property type="evidence" value="ECO:0007669"/>
    <property type="project" value="UniProtKB-KW"/>
</dbReference>
<dbReference type="Proteomes" id="UP001165378">
    <property type="component" value="Unassembled WGS sequence"/>
</dbReference>
<feature type="domain" description="ABC transporter" evidence="6">
    <location>
        <begin position="23"/>
        <end position="241"/>
    </location>
</feature>
<dbReference type="Gene3D" id="3.40.50.300">
    <property type="entry name" value="P-loop containing nucleotide triphosphate hydrolases"/>
    <property type="match status" value="1"/>
</dbReference>
<dbReference type="PANTHER" id="PTHR43335">
    <property type="entry name" value="ABC TRANSPORTER, ATP-BINDING PROTEIN"/>
    <property type="match status" value="1"/>
</dbReference>
<dbReference type="PANTHER" id="PTHR43335:SF4">
    <property type="entry name" value="ABC TRANSPORTER, ATP-BINDING PROTEIN"/>
    <property type="match status" value="1"/>
</dbReference>
<dbReference type="PROSITE" id="PS50893">
    <property type="entry name" value="ABC_TRANSPORTER_2"/>
    <property type="match status" value="1"/>
</dbReference>
<evidence type="ECO:0000313" key="8">
    <source>
        <dbReference type="Proteomes" id="UP001165378"/>
    </source>
</evidence>
<evidence type="ECO:0000256" key="2">
    <source>
        <dbReference type="ARBA" id="ARBA00022448"/>
    </source>
</evidence>
<keyword evidence="4 7" id="KW-0067">ATP-binding</keyword>
<dbReference type="EMBL" id="JAKFHA010000011">
    <property type="protein sequence ID" value="MCF2529421.1"/>
    <property type="molecule type" value="Genomic_DNA"/>
</dbReference>
<sequence length="316" mass="33540">MAQFPPLPGAPGAPAAPETGPALHTHGLTRDYGRGTGVFDVALAVPRGSVYGLVGPNGAGKTTLLSLISGMRRADRGEVEFGVPRDRVAVCTDVPEFEPWLSAAEVVELAGRLVHADLRPENVKTALHRAGLSEAADRKAGSFSRGMTQRLGLAAALVAEPALMILDEPTSALDPRGRAEVLDLVAGMRGRTTVIFSSHILADVQRVCDQVGVLRAGRMLYQGPVAELVAEHMRPTWLIRVRDDGGALLRTFAAEDWVARVSSIRPGLVRVQARTVEEGERNILGVLDRSGARVISVGPEESDLESAFLSITGAAR</sequence>
<evidence type="ECO:0000313" key="7">
    <source>
        <dbReference type="EMBL" id="MCF2529421.1"/>
    </source>
</evidence>
<evidence type="ECO:0000256" key="5">
    <source>
        <dbReference type="SAM" id="MobiDB-lite"/>
    </source>
</evidence>
<dbReference type="GO" id="GO:0016887">
    <property type="term" value="F:ATP hydrolysis activity"/>
    <property type="evidence" value="ECO:0007669"/>
    <property type="project" value="InterPro"/>
</dbReference>
<protein>
    <submittedName>
        <fullName evidence="7">ABC transporter ATP-binding protein</fullName>
    </submittedName>
</protein>
<reference evidence="7" key="1">
    <citation type="submission" date="2022-01" db="EMBL/GenBank/DDBJ databases">
        <title>Genome-Based Taxonomic Classification of the Phylum Actinobacteria.</title>
        <authorList>
            <person name="Gao Y."/>
        </authorList>
    </citation>
    <scope>NUCLEOTIDE SEQUENCE</scope>
    <source>
        <strain evidence="7">KLBMP 8922</strain>
    </source>
</reference>
<evidence type="ECO:0000256" key="4">
    <source>
        <dbReference type="ARBA" id="ARBA00022840"/>
    </source>
</evidence>
<accession>A0AA41Q173</accession>
<evidence type="ECO:0000259" key="6">
    <source>
        <dbReference type="PROSITE" id="PS50893"/>
    </source>
</evidence>
<proteinExistence type="inferred from homology"/>
<dbReference type="SUPFAM" id="SSF52540">
    <property type="entry name" value="P-loop containing nucleoside triphosphate hydrolases"/>
    <property type="match status" value="1"/>
</dbReference>
<comment type="similarity">
    <text evidence="1">Belongs to the ABC transporter superfamily.</text>
</comment>
<comment type="caution">
    <text evidence="7">The sequence shown here is derived from an EMBL/GenBank/DDBJ whole genome shotgun (WGS) entry which is preliminary data.</text>
</comment>
<name>A0AA41Q173_9ACTN</name>
<dbReference type="InterPro" id="IPR027417">
    <property type="entry name" value="P-loop_NTPase"/>
</dbReference>
<keyword evidence="3" id="KW-0547">Nucleotide-binding</keyword>
<gene>
    <name evidence="7" type="ORF">LZ495_19680</name>
</gene>
<feature type="region of interest" description="Disordered" evidence="5">
    <location>
        <begin position="1"/>
        <end position="29"/>
    </location>
</feature>
<feature type="compositionally biased region" description="Low complexity" evidence="5">
    <location>
        <begin position="12"/>
        <end position="22"/>
    </location>
</feature>
<keyword evidence="2" id="KW-0813">Transport</keyword>